<name>A0A3D9SH85_9ACTN</name>
<evidence type="ECO:0000313" key="4">
    <source>
        <dbReference type="Proteomes" id="UP000256661"/>
    </source>
</evidence>
<comment type="caution">
    <text evidence="3">The sequence shown here is derived from an EMBL/GenBank/DDBJ whole genome shotgun (WGS) entry which is preliminary data.</text>
</comment>
<feature type="compositionally biased region" description="Pro residues" evidence="1">
    <location>
        <begin position="183"/>
        <end position="202"/>
    </location>
</feature>
<feature type="domain" description="AMP-dependent synthetase/ligase" evidence="2">
    <location>
        <begin position="61"/>
        <end position="188"/>
    </location>
</feature>
<keyword evidence="4" id="KW-1185">Reference proteome</keyword>
<protein>
    <submittedName>
        <fullName evidence="3">AMP-binding enzyme</fullName>
    </submittedName>
</protein>
<dbReference type="InterPro" id="IPR000873">
    <property type="entry name" value="AMP-dep_synth/lig_dom"/>
</dbReference>
<organism evidence="3 4">
    <name type="scientific">Thermomonospora umbrina</name>
    <dbReference type="NCBI Taxonomy" id="111806"/>
    <lineage>
        <taxon>Bacteria</taxon>
        <taxon>Bacillati</taxon>
        <taxon>Actinomycetota</taxon>
        <taxon>Actinomycetes</taxon>
        <taxon>Streptosporangiales</taxon>
        <taxon>Thermomonosporaceae</taxon>
        <taxon>Thermomonospora</taxon>
    </lineage>
</organism>
<reference evidence="3 4" key="1">
    <citation type="submission" date="2018-08" db="EMBL/GenBank/DDBJ databases">
        <title>Sequencing the genomes of 1000 actinobacteria strains.</title>
        <authorList>
            <person name="Klenk H.-P."/>
        </authorList>
    </citation>
    <scope>NUCLEOTIDE SEQUENCE [LARGE SCALE GENOMIC DNA]</scope>
    <source>
        <strain evidence="3 4">DSM 43927</strain>
    </source>
</reference>
<evidence type="ECO:0000256" key="1">
    <source>
        <dbReference type="SAM" id="MobiDB-lite"/>
    </source>
</evidence>
<dbReference type="AlphaFoldDB" id="A0A3D9SH85"/>
<proteinExistence type="predicted"/>
<feature type="compositionally biased region" description="Pro residues" evidence="1">
    <location>
        <begin position="238"/>
        <end position="248"/>
    </location>
</feature>
<dbReference type="Proteomes" id="UP000256661">
    <property type="component" value="Unassembled WGS sequence"/>
</dbReference>
<dbReference type="PANTHER" id="PTHR43767:SF1">
    <property type="entry name" value="NONRIBOSOMAL PEPTIDE SYNTHASE PES1 (EUROFUNG)-RELATED"/>
    <property type="match status" value="1"/>
</dbReference>
<dbReference type="InterPro" id="IPR050237">
    <property type="entry name" value="ATP-dep_AMP-bd_enzyme"/>
</dbReference>
<feature type="region of interest" description="Disordered" evidence="1">
    <location>
        <begin position="183"/>
        <end position="274"/>
    </location>
</feature>
<gene>
    <name evidence="3" type="ORF">DFJ69_0652</name>
</gene>
<dbReference type="Gene3D" id="3.40.50.12780">
    <property type="entry name" value="N-terminal domain of ligase-like"/>
    <property type="match status" value="1"/>
</dbReference>
<sequence length="274" mass="29101">MVHARPVYRPGLRRRAGHTRDLTALLTRAGLLTSGPLRTLPRSIGELRRWGTTLAGLVVSAAARDPGRVALIDEAGSLTFAELDERTTRLALGLPLRGPRPRVGILCRNHRGMVETLVACSKRGAEVVLLNTGLGVGQLRAVLGELRVDVLVADAEFADLIRTAPPSLRRTVIWADHLPPPLALPPARPPETPAPPLRPPLPRSTNTGRWLADPPPPPTARPNPPPTATPPAGTEPSPVRPLLPPPTGQPARSKPWTADPKPLAASVQPAPSAP</sequence>
<dbReference type="SUPFAM" id="SSF56801">
    <property type="entry name" value="Acetyl-CoA synthetase-like"/>
    <property type="match status" value="1"/>
</dbReference>
<dbReference type="PANTHER" id="PTHR43767">
    <property type="entry name" value="LONG-CHAIN-FATTY-ACID--COA LIGASE"/>
    <property type="match status" value="1"/>
</dbReference>
<feature type="compositionally biased region" description="Pro residues" evidence="1">
    <location>
        <begin position="213"/>
        <end position="229"/>
    </location>
</feature>
<evidence type="ECO:0000259" key="2">
    <source>
        <dbReference type="Pfam" id="PF00501"/>
    </source>
</evidence>
<dbReference type="RefSeq" id="WP_281275804.1">
    <property type="nucleotide sequence ID" value="NZ_QTTT01000001.1"/>
</dbReference>
<dbReference type="EMBL" id="QTTT01000001">
    <property type="protein sequence ID" value="REE95269.1"/>
    <property type="molecule type" value="Genomic_DNA"/>
</dbReference>
<accession>A0A3D9SH85</accession>
<dbReference type="Pfam" id="PF00501">
    <property type="entry name" value="AMP-binding"/>
    <property type="match status" value="1"/>
</dbReference>
<evidence type="ECO:0000313" key="3">
    <source>
        <dbReference type="EMBL" id="REE95269.1"/>
    </source>
</evidence>
<dbReference type="InterPro" id="IPR042099">
    <property type="entry name" value="ANL_N_sf"/>
</dbReference>